<keyword evidence="1" id="KW-0812">Transmembrane</keyword>
<protein>
    <submittedName>
        <fullName evidence="2">Uncharacterized protein</fullName>
    </submittedName>
</protein>
<keyword evidence="1" id="KW-1133">Transmembrane helix</keyword>
<name>A0A1N5TP49_9ACTN</name>
<organism evidence="2 3">
    <name type="scientific">Micromonospora cremea</name>
    <dbReference type="NCBI Taxonomy" id="709881"/>
    <lineage>
        <taxon>Bacteria</taxon>
        <taxon>Bacillati</taxon>
        <taxon>Actinomycetota</taxon>
        <taxon>Actinomycetes</taxon>
        <taxon>Micromonosporales</taxon>
        <taxon>Micromonosporaceae</taxon>
        <taxon>Micromonospora</taxon>
    </lineage>
</organism>
<keyword evidence="1" id="KW-0472">Membrane</keyword>
<evidence type="ECO:0000313" key="2">
    <source>
        <dbReference type="EMBL" id="SIM50064.1"/>
    </source>
</evidence>
<reference evidence="3" key="1">
    <citation type="submission" date="2016-12" db="EMBL/GenBank/DDBJ databases">
        <authorList>
            <person name="Varghese N."/>
            <person name="Submissions S."/>
        </authorList>
    </citation>
    <scope>NUCLEOTIDE SEQUENCE [LARGE SCALE GENOMIC DNA]</scope>
    <source>
        <strain evidence="3">DSM 45599</strain>
    </source>
</reference>
<feature type="transmembrane region" description="Helical" evidence="1">
    <location>
        <begin position="20"/>
        <end position="42"/>
    </location>
</feature>
<evidence type="ECO:0000313" key="3">
    <source>
        <dbReference type="Proteomes" id="UP000185124"/>
    </source>
</evidence>
<proteinExistence type="predicted"/>
<dbReference type="AlphaFoldDB" id="A0A1N5TP49"/>
<accession>A0A1N5TP49</accession>
<evidence type="ECO:0000256" key="1">
    <source>
        <dbReference type="SAM" id="Phobius"/>
    </source>
</evidence>
<dbReference type="RefSeq" id="WP_244298311.1">
    <property type="nucleotide sequence ID" value="NZ_FSQT01000001.1"/>
</dbReference>
<keyword evidence="3" id="KW-1185">Reference proteome</keyword>
<dbReference type="Proteomes" id="UP000185124">
    <property type="component" value="Unassembled WGS sequence"/>
</dbReference>
<sequence length="151" mass="16101">MPVASADSLQAVVATPPHRRLATLAFSLALVAVGLIGGFGAAKLADDPHTAKPELLAGTVTWSNDQTRSIAFEENGALRGPLDGDTIYSVIAESWQDVNGTLHQDGTYPTCLAGEKDDPVSMDRHRVELEVLHRDTGGQPQHIAVRVHCLD</sequence>
<dbReference type="EMBL" id="FSQT01000001">
    <property type="protein sequence ID" value="SIM50064.1"/>
    <property type="molecule type" value="Genomic_DNA"/>
</dbReference>
<gene>
    <name evidence="2" type="ORF">SAMN04489832_0291</name>
</gene>